<dbReference type="NCBIfam" id="NF047561">
    <property type="entry name" value="orf58_phage_fam"/>
    <property type="match status" value="1"/>
</dbReference>
<organism evidence="2 3">
    <name type="scientific">Xenorhabdus innexi</name>
    <dbReference type="NCBI Taxonomy" id="290109"/>
    <lineage>
        <taxon>Bacteria</taxon>
        <taxon>Pseudomonadati</taxon>
        <taxon>Pseudomonadota</taxon>
        <taxon>Gammaproteobacteria</taxon>
        <taxon>Enterobacterales</taxon>
        <taxon>Morganellaceae</taxon>
        <taxon>Xenorhabdus</taxon>
    </lineage>
</organism>
<accession>A0A1N6MWI1</accession>
<dbReference type="EMBL" id="FTLG01000087">
    <property type="protein sequence ID" value="SIP73171.1"/>
    <property type="molecule type" value="Genomic_DNA"/>
</dbReference>
<proteinExistence type="predicted"/>
<evidence type="ECO:0008006" key="4">
    <source>
        <dbReference type="Google" id="ProtNLM"/>
    </source>
</evidence>
<dbReference type="RefSeq" id="WP_086956371.1">
    <property type="nucleotide sequence ID" value="NZ_CAWRBJ010000001.1"/>
</dbReference>
<evidence type="ECO:0000256" key="1">
    <source>
        <dbReference type="SAM" id="MobiDB-lite"/>
    </source>
</evidence>
<evidence type="ECO:0000313" key="2">
    <source>
        <dbReference type="EMBL" id="SIP73171.1"/>
    </source>
</evidence>
<evidence type="ECO:0000313" key="3">
    <source>
        <dbReference type="Proteomes" id="UP000196435"/>
    </source>
</evidence>
<reference evidence="3" key="1">
    <citation type="submission" date="2016-12" db="EMBL/GenBank/DDBJ databases">
        <authorList>
            <person name="Gaudriault S."/>
        </authorList>
    </citation>
    <scope>NUCLEOTIDE SEQUENCE [LARGE SCALE GENOMIC DNA]</scope>
    <source>
        <strain evidence="3">HGB1681 (deposited as PTA-6826 in the American Type Culture Collection)</strain>
    </source>
</reference>
<sequence length="299" mass="33035">MRQFGRQVKLNIGNSKESVEITNLRVAFDITKTIDSEPNPATIRIYNLNPSHRNLITSKTYNRVSLAVGYEELRVIYMGDIIEAITLRDELDFIIQLTCGDGYTAYTGALVNKTLAAGATDSSILAEATKAMRVGHSVIDLPKDRALPRGKVLTGNARDVMHKVARNNGADWSVQDGNMTVLPKDMVLADNEGFVLSQETGMIDSPEKTDDGLSVTCLLNPVMRIGGLVRVQSIIPEYNGDYKITELEHSGDLMGDNWATKITCIGGRYQKVEKKKEGKKDSKKKEKKEEKKDAKSNPA</sequence>
<protein>
    <recommendedName>
        <fullName evidence="4">Phage protein</fullName>
    </recommendedName>
</protein>
<dbReference type="InterPro" id="IPR054496">
    <property type="entry name" value="E217_GP41"/>
</dbReference>
<gene>
    <name evidence="2" type="ORF">XIS1_1770011</name>
</gene>
<dbReference type="AlphaFoldDB" id="A0A1N6MWI1"/>
<dbReference type="Pfam" id="PF22759">
    <property type="entry name" value="E217_GP41"/>
    <property type="match status" value="1"/>
</dbReference>
<dbReference type="Proteomes" id="UP000196435">
    <property type="component" value="Unassembled WGS sequence"/>
</dbReference>
<name>A0A1N6MWI1_9GAMM</name>
<feature type="region of interest" description="Disordered" evidence="1">
    <location>
        <begin position="272"/>
        <end position="299"/>
    </location>
</feature>